<dbReference type="SUPFAM" id="SSF53474">
    <property type="entry name" value="alpha/beta-Hydrolases"/>
    <property type="match status" value="1"/>
</dbReference>
<organism evidence="2 3">
    <name type="scientific">Leptospira wolffii</name>
    <dbReference type="NCBI Taxonomy" id="409998"/>
    <lineage>
        <taxon>Bacteria</taxon>
        <taxon>Pseudomonadati</taxon>
        <taxon>Spirochaetota</taxon>
        <taxon>Spirochaetia</taxon>
        <taxon>Leptospirales</taxon>
        <taxon>Leptospiraceae</taxon>
        <taxon>Leptospira</taxon>
    </lineage>
</organism>
<keyword evidence="2" id="KW-0378">Hydrolase</keyword>
<dbReference type="GO" id="GO:0016787">
    <property type="term" value="F:hydrolase activity"/>
    <property type="evidence" value="ECO:0007669"/>
    <property type="project" value="UniProtKB-KW"/>
</dbReference>
<dbReference type="PRINTS" id="PR00111">
    <property type="entry name" value="ABHYDROLASE"/>
</dbReference>
<feature type="domain" description="AB hydrolase-1" evidence="1">
    <location>
        <begin position="36"/>
        <end position="264"/>
    </location>
</feature>
<dbReference type="Proteomes" id="UP000231912">
    <property type="component" value="Unassembled WGS sequence"/>
</dbReference>
<dbReference type="InterPro" id="IPR000639">
    <property type="entry name" value="Epox_hydrolase-like"/>
</dbReference>
<dbReference type="AlphaFoldDB" id="A0A2M9ZA70"/>
<evidence type="ECO:0000313" key="2">
    <source>
        <dbReference type="EMBL" id="PJZ65329.1"/>
    </source>
</evidence>
<dbReference type="PANTHER" id="PTHR46438:SF11">
    <property type="entry name" value="LIPASE-RELATED"/>
    <property type="match status" value="1"/>
</dbReference>
<gene>
    <name evidence="2" type="ORF">CH371_13095</name>
</gene>
<dbReference type="RefSeq" id="WP_100759294.1">
    <property type="nucleotide sequence ID" value="NZ_NPDT01000005.1"/>
</dbReference>
<evidence type="ECO:0000313" key="3">
    <source>
        <dbReference type="Proteomes" id="UP000231912"/>
    </source>
</evidence>
<accession>A0A2M9ZA70</accession>
<dbReference type="InterPro" id="IPR029058">
    <property type="entry name" value="AB_hydrolase_fold"/>
</dbReference>
<reference evidence="2 3" key="1">
    <citation type="submission" date="2017-07" db="EMBL/GenBank/DDBJ databases">
        <title>Leptospira spp. isolated from tropical soils.</title>
        <authorList>
            <person name="Thibeaux R."/>
            <person name="Iraola G."/>
            <person name="Ferres I."/>
            <person name="Bierque E."/>
            <person name="Girault D."/>
            <person name="Soupe-Gilbert M.-E."/>
            <person name="Picardeau M."/>
            <person name="Goarant C."/>
        </authorList>
    </citation>
    <scope>NUCLEOTIDE SEQUENCE [LARGE SCALE GENOMIC DNA]</scope>
    <source>
        <strain evidence="2 3">FH2-C-A2</strain>
    </source>
</reference>
<dbReference type="PANTHER" id="PTHR46438">
    <property type="entry name" value="ALPHA/BETA-HYDROLASES SUPERFAMILY PROTEIN"/>
    <property type="match status" value="1"/>
</dbReference>
<protein>
    <submittedName>
        <fullName evidence="2">Alpha/beta hydrolase</fullName>
    </submittedName>
</protein>
<dbReference type="Gene3D" id="3.40.50.1820">
    <property type="entry name" value="alpha/beta hydrolase"/>
    <property type="match status" value="1"/>
</dbReference>
<comment type="caution">
    <text evidence="2">The sequence shown here is derived from an EMBL/GenBank/DDBJ whole genome shotgun (WGS) entry which is preliminary data.</text>
</comment>
<proteinExistence type="predicted"/>
<sequence length="279" mass="31387">METLLEPSSMETDQPKGYFESKIGRIAYWIEGKGNTILLLHSAGHDHKDFDSIREELSKNYRVVSIDWPGHGHSPNPNIMENASAVKYAEVLPDFVKQLAPEGVVVIGNSIGGFAGMKLALEKPSLVKGLILVDTGGMNEPDWKTRLFVGLKGKPWFTGLVWNLFPNHYIKIENKYTRAILERIRSRKVIEGSVEVNASIWRSFLEEGHDLRESAKNMKVPTLIVWGEFDPVILPEIGKDLREKIQGSNLVLLKTGHVPFAEDPKSFLKFALPFIRSVL</sequence>
<dbReference type="InterPro" id="IPR000073">
    <property type="entry name" value="AB_hydrolase_1"/>
</dbReference>
<name>A0A2M9ZA70_9LEPT</name>
<dbReference type="EMBL" id="NPDT01000005">
    <property type="protein sequence ID" value="PJZ65329.1"/>
    <property type="molecule type" value="Genomic_DNA"/>
</dbReference>
<dbReference type="Pfam" id="PF00561">
    <property type="entry name" value="Abhydrolase_1"/>
    <property type="match status" value="1"/>
</dbReference>
<dbReference type="PRINTS" id="PR00412">
    <property type="entry name" value="EPOXHYDRLASE"/>
</dbReference>
<evidence type="ECO:0000259" key="1">
    <source>
        <dbReference type="Pfam" id="PF00561"/>
    </source>
</evidence>